<proteinExistence type="predicted"/>
<keyword evidence="2" id="KW-1185">Reference proteome</keyword>
<dbReference type="KEGG" id="ppha:BVH74_12635"/>
<sequence>MSVGVDGNQNRVAGRDYLEINVAGADSDDSPLSSAQRQRLNALVAEVAVNLGVEKRALWREVVHARVGVESISEIPRSRFAEAEEAILQYQETERRVVNSRLMVARITNVTKEKGIYDERDAFCLRTFGERHLNYMDLEQLRQVLAFVEDYELTTPAPQLSPWSPEAIKEIVLTYPVHFTATLMLGAVIGGMVL</sequence>
<dbReference type="STRING" id="1931241.BVH74_12635"/>
<organism evidence="1 2">
    <name type="scientific">Halopseudomonas phragmitis</name>
    <dbReference type="NCBI Taxonomy" id="1931241"/>
    <lineage>
        <taxon>Bacteria</taxon>
        <taxon>Pseudomonadati</taxon>
        <taxon>Pseudomonadota</taxon>
        <taxon>Gammaproteobacteria</taxon>
        <taxon>Pseudomonadales</taxon>
        <taxon>Pseudomonadaceae</taxon>
        <taxon>Halopseudomonas</taxon>
    </lineage>
</organism>
<dbReference type="AlphaFoldDB" id="A0A1V0B6G9"/>
<name>A0A1V0B6G9_9GAMM</name>
<evidence type="ECO:0000313" key="1">
    <source>
        <dbReference type="EMBL" id="AQZ95543.1"/>
    </source>
</evidence>
<evidence type="ECO:0000313" key="2">
    <source>
        <dbReference type="Proteomes" id="UP000243488"/>
    </source>
</evidence>
<accession>A0A1V0B6G9</accession>
<dbReference type="EMBL" id="CP020100">
    <property type="protein sequence ID" value="AQZ95543.1"/>
    <property type="molecule type" value="Genomic_DNA"/>
</dbReference>
<dbReference type="RefSeq" id="WP_080050411.1">
    <property type="nucleotide sequence ID" value="NZ_CP020100.1"/>
</dbReference>
<reference evidence="1 2" key="1">
    <citation type="submission" date="2017-03" db="EMBL/GenBank/DDBJ databases">
        <title>Complete genome sequence of the novel DNRA strain Pseudomonas sp. S-6-2 isolated from Chinese polluted river sediment. Journal of Biotechnology.</title>
        <authorList>
            <person name="Li J."/>
            <person name="Xiang F."/>
            <person name="Wang L."/>
            <person name="Xi L."/>
            <person name="Liu J."/>
        </authorList>
    </citation>
    <scope>NUCLEOTIDE SEQUENCE [LARGE SCALE GENOMIC DNA]</scope>
    <source>
        <strain evidence="1 2">S-6-2</strain>
    </source>
</reference>
<protein>
    <submittedName>
        <fullName evidence="1">Uncharacterized protein</fullName>
    </submittedName>
</protein>
<gene>
    <name evidence="1" type="ORF">BVH74_12635</name>
</gene>
<dbReference type="Proteomes" id="UP000243488">
    <property type="component" value="Chromosome"/>
</dbReference>